<comment type="caution">
    <text evidence="2">The sequence shown here is derived from an EMBL/GenBank/DDBJ whole genome shotgun (WGS) entry which is preliminary data.</text>
</comment>
<sequence>MMRCRSTRDSGGQGHQSMLQDATQGSDVQAVQSTIIIPNKSPLLPSIPGPSNTGSSRLNLIKPSSVHCSSIQNLYPGPAQPTPASPAQPSPVQHTEPNLHHSNPEQRRVMHSGTEQLHTPVLFQCTPVHLPPNRVHQRPGEITLPASKLSRLTSQFP</sequence>
<feature type="region of interest" description="Disordered" evidence="1">
    <location>
        <begin position="132"/>
        <end position="157"/>
    </location>
</feature>
<reference evidence="2 3" key="1">
    <citation type="submission" date="2019-05" db="EMBL/GenBank/DDBJ databases">
        <title>Another draft genome of Portunus trituberculatus and its Hox gene families provides insights of decapod evolution.</title>
        <authorList>
            <person name="Jeong J.-H."/>
            <person name="Song I."/>
            <person name="Kim S."/>
            <person name="Choi T."/>
            <person name="Kim D."/>
            <person name="Ryu S."/>
            <person name="Kim W."/>
        </authorList>
    </citation>
    <scope>NUCLEOTIDE SEQUENCE [LARGE SCALE GENOMIC DNA]</scope>
    <source>
        <tissue evidence="2">Muscle</tissue>
    </source>
</reference>
<proteinExistence type="predicted"/>
<name>A0A5B7JTF6_PORTR</name>
<protein>
    <submittedName>
        <fullName evidence="2">Uncharacterized protein</fullName>
    </submittedName>
</protein>
<feature type="compositionally biased region" description="Pro residues" evidence="1">
    <location>
        <begin position="78"/>
        <end position="89"/>
    </location>
</feature>
<evidence type="ECO:0000256" key="1">
    <source>
        <dbReference type="SAM" id="MobiDB-lite"/>
    </source>
</evidence>
<accession>A0A5B7JTF6</accession>
<gene>
    <name evidence="2" type="ORF">E2C01_091638</name>
</gene>
<feature type="region of interest" description="Disordered" evidence="1">
    <location>
        <begin position="1"/>
        <end position="26"/>
    </location>
</feature>
<keyword evidence="3" id="KW-1185">Reference proteome</keyword>
<dbReference type="AlphaFoldDB" id="A0A5B7JTF6"/>
<feature type="compositionally biased region" description="Polar residues" evidence="1">
    <location>
        <begin position="15"/>
        <end position="26"/>
    </location>
</feature>
<evidence type="ECO:0000313" key="2">
    <source>
        <dbReference type="EMBL" id="MPC96378.1"/>
    </source>
</evidence>
<feature type="region of interest" description="Disordered" evidence="1">
    <location>
        <begin position="39"/>
        <end position="111"/>
    </location>
</feature>
<feature type="compositionally biased region" description="Polar residues" evidence="1">
    <location>
        <begin position="49"/>
        <end position="58"/>
    </location>
</feature>
<feature type="compositionally biased region" description="Basic and acidic residues" evidence="1">
    <location>
        <begin position="97"/>
        <end position="108"/>
    </location>
</feature>
<organism evidence="2 3">
    <name type="scientific">Portunus trituberculatus</name>
    <name type="common">Swimming crab</name>
    <name type="synonym">Neptunus trituberculatus</name>
    <dbReference type="NCBI Taxonomy" id="210409"/>
    <lineage>
        <taxon>Eukaryota</taxon>
        <taxon>Metazoa</taxon>
        <taxon>Ecdysozoa</taxon>
        <taxon>Arthropoda</taxon>
        <taxon>Crustacea</taxon>
        <taxon>Multicrustacea</taxon>
        <taxon>Malacostraca</taxon>
        <taxon>Eumalacostraca</taxon>
        <taxon>Eucarida</taxon>
        <taxon>Decapoda</taxon>
        <taxon>Pleocyemata</taxon>
        <taxon>Brachyura</taxon>
        <taxon>Eubrachyura</taxon>
        <taxon>Portunoidea</taxon>
        <taxon>Portunidae</taxon>
        <taxon>Portuninae</taxon>
        <taxon>Portunus</taxon>
    </lineage>
</organism>
<dbReference type="EMBL" id="VSRR010105777">
    <property type="protein sequence ID" value="MPC96378.1"/>
    <property type="molecule type" value="Genomic_DNA"/>
</dbReference>
<dbReference type="Proteomes" id="UP000324222">
    <property type="component" value="Unassembled WGS sequence"/>
</dbReference>
<evidence type="ECO:0000313" key="3">
    <source>
        <dbReference type="Proteomes" id="UP000324222"/>
    </source>
</evidence>